<comment type="miscellaneous">
    <text evidence="3">Although this enzyme belongs to the family of MTA phosphorylases based on sequence homology, it has been shown that conserved amino acid substitutions in the substrate binding pocket convert the substrate specificity of this enzyme from 6-aminopurines to 6-oxopurines.</text>
</comment>
<keyword evidence="2 3" id="KW-0808">Transferase</keyword>
<dbReference type="eggNOG" id="COG0005">
    <property type="taxonomic scope" value="Bacteria"/>
</dbReference>
<keyword evidence="6" id="KW-1185">Reference proteome</keyword>
<evidence type="ECO:0000256" key="3">
    <source>
        <dbReference type="HAMAP-Rule" id="MF_01963"/>
    </source>
</evidence>
<feature type="binding site" evidence="3">
    <location>
        <begin position="50"/>
        <end position="51"/>
    </location>
    <ligand>
        <name>phosphate</name>
        <dbReference type="ChEBI" id="CHEBI:43474"/>
    </ligand>
</feature>
<keyword evidence="3" id="KW-0660">Purine salvage</keyword>
<dbReference type="UniPathway" id="UPA00606"/>
<dbReference type="CDD" id="cd09010">
    <property type="entry name" value="MTAP_SsMTAPII_like_MTIP"/>
    <property type="match status" value="1"/>
</dbReference>
<comment type="caution">
    <text evidence="3">Lacks conserved residue(s) required for the propagation of feature annotation.</text>
</comment>
<dbReference type="OrthoDB" id="1523230at2"/>
<comment type="similarity">
    <text evidence="3">Belongs to the PNP/MTAP phosphorylase family. MTAP subfamily.</text>
</comment>
<dbReference type="PANTHER" id="PTHR42679:SF2">
    <property type="entry name" value="S-METHYL-5'-THIOADENOSINE PHOSPHORYLASE"/>
    <property type="match status" value="1"/>
</dbReference>
<dbReference type="KEGG" id="mec:Q7C_636"/>
<comment type="function">
    <text evidence="3">Catalyzes the reversible phosphorylation of S-methyl-5'-thioinosine (MTI) to hypoxanthine and 5-methylthioribose-1-phosphate. Involved in the breakdown of S-methyl-5'-thioadenosine (MTA), a major by-product of polyamine biosynthesis. Catabolism of (MTA) occurs via deamination to MTI and phosphorolysis to hypoxanthine.</text>
</comment>
<feature type="binding site" evidence="3">
    <location>
        <position position="183"/>
    </location>
    <ligand>
        <name>substrate</name>
    </ligand>
</feature>
<dbReference type="EMBL" id="CP003380">
    <property type="protein sequence ID" value="AFJ01807.1"/>
    <property type="molecule type" value="Genomic_DNA"/>
</dbReference>
<dbReference type="EC" id="2.4.2.44" evidence="3"/>
<dbReference type="PATRIC" id="fig|754477.3.peg.628"/>
<evidence type="ECO:0000256" key="1">
    <source>
        <dbReference type="ARBA" id="ARBA00022676"/>
    </source>
</evidence>
<comment type="subunit">
    <text evidence="3">Homotrimer.</text>
</comment>
<feature type="site" description="Important for substrate specificity" evidence="3">
    <location>
        <position position="219"/>
    </location>
</feature>
<feature type="site" description="Important for substrate specificity" evidence="3">
    <location>
        <position position="165"/>
    </location>
</feature>
<dbReference type="InterPro" id="IPR035994">
    <property type="entry name" value="Nucleoside_phosphorylase_sf"/>
</dbReference>
<evidence type="ECO:0000313" key="5">
    <source>
        <dbReference type="EMBL" id="AFJ01807.1"/>
    </source>
</evidence>
<evidence type="ECO:0000313" key="6">
    <source>
        <dbReference type="Proteomes" id="UP000009145"/>
    </source>
</evidence>
<evidence type="ECO:0000256" key="2">
    <source>
        <dbReference type="ARBA" id="ARBA00022679"/>
    </source>
</evidence>
<dbReference type="HOGENOM" id="CLU_054456_0_2_6"/>
<organism evidence="5 6">
    <name type="scientific">Methylophaga frappieri (strain ATCC BAA-2434 / DSM 25690 / JAM7)</name>
    <dbReference type="NCBI Taxonomy" id="754477"/>
    <lineage>
        <taxon>Bacteria</taxon>
        <taxon>Pseudomonadati</taxon>
        <taxon>Pseudomonadota</taxon>
        <taxon>Gammaproteobacteria</taxon>
        <taxon>Thiotrichales</taxon>
        <taxon>Piscirickettsiaceae</taxon>
        <taxon>Methylophaga</taxon>
    </lineage>
</organism>
<proteinExistence type="inferred from homology"/>
<dbReference type="GO" id="GO:0006166">
    <property type="term" value="P:purine ribonucleoside salvage"/>
    <property type="evidence" value="ECO:0007669"/>
    <property type="project" value="UniProtKB-UniRule"/>
</dbReference>
<name>I1YFW4_METFJ</name>
<dbReference type="InterPro" id="IPR010044">
    <property type="entry name" value="MTAP"/>
</dbReference>
<comment type="pathway">
    <text evidence="3">Purine metabolism; purine nucleoside salvage.</text>
</comment>
<dbReference type="AlphaFoldDB" id="I1YFW4"/>
<dbReference type="STRING" id="754477.Q7C_636"/>
<dbReference type="GO" id="GO:0019509">
    <property type="term" value="P:L-methionine salvage from methylthioadenosine"/>
    <property type="evidence" value="ECO:0007669"/>
    <property type="project" value="TreeGrafter"/>
</dbReference>
<keyword evidence="1 3" id="KW-0328">Glycosyltransferase</keyword>
<dbReference type="PANTHER" id="PTHR42679">
    <property type="entry name" value="S-METHYL-5'-THIOADENOSINE PHOSPHORYLASE"/>
    <property type="match status" value="1"/>
</dbReference>
<comment type="catalytic activity">
    <reaction evidence="3">
        <text>S-methyl-5'-thioinosine + phosphate = 5-(methylsulfanyl)-alpha-D-ribose 1-phosphate + hypoxanthine</text>
        <dbReference type="Rhea" id="RHEA:30643"/>
        <dbReference type="ChEBI" id="CHEBI:17368"/>
        <dbReference type="ChEBI" id="CHEBI:43474"/>
        <dbReference type="ChEBI" id="CHEBI:48595"/>
        <dbReference type="ChEBI" id="CHEBI:58533"/>
        <dbReference type="EC" id="2.4.2.44"/>
    </reaction>
</comment>
<feature type="binding site" evidence="3">
    <location>
        <position position="184"/>
    </location>
    <ligand>
        <name>phosphate</name>
        <dbReference type="ChEBI" id="CHEBI:43474"/>
    </ligand>
</feature>
<gene>
    <name evidence="5" type="ordered locus">Q7C_636</name>
</gene>
<accession>I1YFW4</accession>
<dbReference type="HAMAP" id="MF_01963">
    <property type="entry name" value="MTAP"/>
    <property type="match status" value="1"/>
</dbReference>
<feature type="binding site" evidence="3">
    <location>
        <begin position="207"/>
        <end position="209"/>
    </location>
    <ligand>
        <name>substrate</name>
    </ligand>
</feature>
<dbReference type="Pfam" id="PF01048">
    <property type="entry name" value="PNP_UDP_1"/>
    <property type="match status" value="1"/>
</dbReference>
<dbReference type="GO" id="GO:0005829">
    <property type="term" value="C:cytosol"/>
    <property type="evidence" value="ECO:0007669"/>
    <property type="project" value="TreeGrafter"/>
</dbReference>
<reference evidence="5 6" key="1">
    <citation type="journal article" date="2012" name="J. Bacteriol.">
        <title>Complete genome sequences of Methylophaga sp. strain JAM1 and Methylophaga sp. strain JAM7.</title>
        <authorList>
            <person name="Villeneuve C."/>
            <person name="Martineau C."/>
            <person name="Mauffrey F."/>
            <person name="Villemur R."/>
        </authorList>
    </citation>
    <scope>NUCLEOTIDE SEQUENCE [LARGE SCALE GENOMIC DNA]</scope>
    <source>
        <strain evidence="5 6">JAM7</strain>
    </source>
</reference>
<sequence>MMGVIGGSGLSRLSSLKIDEQIQLDTPFGEPSAPLFRGWIDKKPLIFLPRHGEYHTIPPHLINYRANLWAMHHLGVRQVLAVAAVGGINPELAPGSLAVPDQIIDYTWGRESSIYTAHFSADKHIDFTHPYDAVLRGRLLTTAQTSQIKLVDGGAYAVTQGPRLETAAEIKRLARDGADMVGMTAMPEAAIARELEMAYVTLAIVANHAAGLSDKLITVAEIQQTTTDAMTQVYRVIQGLLTGT</sequence>
<feature type="domain" description="Nucleoside phosphorylase" evidence="4">
    <location>
        <begin position="3"/>
        <end position="241"/>
    </location>
</feature>
<feature type="binding site" evidence="3">
    <location>
        <position position="8"/>
    </location>
    <ligand>
        <name>phosphate</name>
        <dbReference type="ChEBI" id="CHEBI:43474"/>
    </ligand>
</feature>
<dbReference type="InterPro" id="IPR000845">
    <property type="entry name" value="Nucleoside_phosphorylase_d"/>
</dbReference>
<dbReference type="SUPFAM" id="SSF53167">
    <property type="entry name" value="Purine and uridine phosphorylases"/>
    <property type="match status" value="1"/>
</dbReference>
<dbReference type="RefSeq" id="WP_014703228.1">
    <property type="nucleotide sequence ID" value="NC_017856.1"/>
</dbReference>
<dbReference type="Gene3D" id="3.40.50.1580">
    <property type="entry name" value="Nucleoside phosphorylase domain"/>
    <property type="match status" value="1"/>
</dbReference>
<dbReference type="NCBIfam" id="NF006599">
    <property type="entry name" value="PRK09136.1"/>
    <property type="match status" value="1"/>
</dbReference>
<dbReference type="GO" id="GO:0017061">
    <property type="term" value="F:S-methyl-5-thioadenosine phosphorylase activity"/>
    <property type="evidence" value="ECO:0007669"/>
    <property type="project" value="InterPro"/>
</dbReference>
<dbReference type="Proteomes" id="UP000009145">
    <property type="component" value="Chromosome"/>
</dbReference>
<evidence type="ECO:0000259" key="4">
    <source>
        <dbReference type="Pfam" id="PF01048"/>
    </source>
</evidence>
<protein>
    <recommendedName>
        <fullName evidence="3">Probable S-methyl-5'-thioinosine phosphorylase</fullName>
        <ecNumber evidence="3">2.4.2.44</ecNumber>
    </recommendedName>
    <alternativeName>
        <fullName evidence="3">5'-methylthioinosine phosphorylase</fullName>
        <shortName evidence="3">MTI phosphorylase</shortName>
        <shortName evidence="3">MTIP</shortName>
    </alternativeName>
</protein>